<dbReference type="PANTHER" id="PTHR33115:SF11">
    <property type="entry name" value="OS07G0654700 PROTEIN"/>
    <property type="match status" value="1"/>
</dbReference>
<feature type="transmembrane region" description="Helical" evidence="2">
    <location>
        <begin position="285"/>
        <end position="309"/>
    </location>
</feature>
<feature type="compositionally biased region" description="Basic and acidic residues" evidence="1">
    <location>
        <begin position="476"/>
        <end position="490"/>
    </location>
</feature>
<dbReference type="PANTHER" id="PTHR33115">
    <property type="entry name" value="ARM REPEAT SUPERFAMILY PROTEIN"/>
    <property type="match status" value="1"/>
</dbReference>
<sequence length="925" mass="104935">MMAGDNAAAEHRIDDIQAPALKSGQAATAATAPENWVNYFVRFLALIERVGNALGTMAFTWATVVLLSGYPSVLKSDFGYATGIIFLEATRMFTRNNRLDYQLFFRTRGAFRPSGWNGLIFLCAGVLRLRLRICSRLRRSISLWSPVVAILLLGPSLYRKNSLAMWIVYVLLVLIVLLVTISRLHFPIIINLVHAALGSKHVFWRQFILNSCMLLVIVISVFMVDKSYRSWIIILDISTWAIVSFGNLQIPAALVRVVIAGLRLEEPEGYDGHGDTTHLVSSLNIFYGMVFGQGLIYIMAGILEVFSFIPRRSLVHRGGFTGQWGVESVNLYYAYAFDTYMEGGVFAPNRTSLGNFAMDYLNSDLSKNQLYGLRMMHIFVQRDPTRAQLMEKLTTSRQTMARLIGLLEWTSRNDHATIRLYAAKVNAELAKSFRFVTVPGTMQLVSTLLDADRKPKRGHPLLDADDDQDHFVDTAERQEKRQDAADDQGQRQEPVWDTNTLLETPTRSTHINNRRSIHRIWRRISEYWSIPKEQPLTDDDLLPALGMSIVYNLAGFDQNNCVEIDRVTDLIPKIIGFTSFRSTMVNSEAQQKVLLKSSLKVLQRLTSIEGEIGITLRYRISKHPFLLRNLAEILGDNSSKQELWKLVAGIIRNIAIDTDTSKEIGHMQVLITRLMKAFLNSNGPSSTNVDCLLPKVAGQALAMLALENVHNCFLMLKEPEFINKLKNMILIRDDKYIFVAASLMRNLCLHAQPELTESDLKELSHTLREMTFPVPLQVLERIMEAEGAELEILIGLSSQICRVIPEEFTQELEHGQIKRRLVKRLVDALNTNMKPNAHCPGIRRVILEQSIYMMECNSRYANYFEEFRMMDTLTMVEVTLSRAENYIVILGDAGFMDCSTPLFALVDRARELMGRQWLQGITSAN</sequence>
<keyword evidence="2" id="KW-0812">Transmembrane</keyword>
<reference evidence="3 4" key="1">
    <citation type="submission" date="2019-11" db="EMBL/GenBank/DDBJ databases">
        <title>Whole genome sequence of Oryza granulata.</title>
        <authorList>
            <person name="Li W."/>
        </authorList>
    </citation>
    <scope>NUCLEOTIDE SEQUENCE [LARGE SCALE GENOMIC DNA]</scope>
    <source>
        <strain evidence="4">cv. Menghai</strain>
        <tissue evidence="3">Leaf</tissue>
    </source>
</reference>
<dbReference type="OrthoDB" id="618849at2759"/>
<dbReference type="SUPFAM" id="SSF48371">
    <property type="entry name" value="ARM repeat"/>
    <property type="match status" value="1"/>
</dbReference>
<feature type="transmembrane region" description="Helical" evidence="2">
    <location>
        <begin position="164"/>
        <end position="186"/>
    </location>
</feature>
<dbReference type="EMBL" id="SPHZ02000007">
    <property type="protein sequence ID" value="KAF0907323.1"/>
    <property type="molecule type" value="Genomic_DNA"/>
</dbReference>
<feature type="transmembrane region" description="Helical" evidence="2">
    <location>
        <begin position="110"/>
        <end position="129"/>
    </location>
</feature>
<feature type="region of interest" description="Disordered" evidence="1">
    <location>
        <begin position="476"/>
        <end position="497"/>
    </location>
</feature>
<name>A0A6G1D6C6_9ORYZ</name>
<dbReference type="Proteomes" id="UP000479710">
    <property type="component" value="Unassembled WGS sequence"/>
</dbReference>
<protein>
    <recommendedName>
        <fullName evidence="5">BLE2 protein</fullName>
    </recommendedName>
</protein>
<accession>A0A6G1D6C6</accession>
<dbReference type="Gene3D" id="1.25.10.10">
    <property type="entry name" value="Leucine-rich Repeat Variant"/>
    <property type="match status" value="1"/>
</dbReference>
<evidence type="ECO:0000313" key="3">
    <source>
        <dbReference type="EMBL" id="KAF0907323.1"/>
    </source>
</evidence>
<evidence type="ECO:0008006" key="5">
    <source>
        <dbReference type="Google" id="ProtNLM"/>
    </source>
</evidence>
<keyword evidence="2" id="KW-1133">Transmembrane helix</keyword>
<evidence type="ECO:0000256" key="2">
    <source>
        <dbReference type="SAM" id="Phobius"/>
    </source>
</evidence>
<dbReference type="InterPro" id="IPR016024">
    <property type="entry name" value="ARM-type_fold"/>
</dbReference>
<feature type="transmembrane region" description="Helical" evidence="2">
    <location>
        <begin position="141"/>
        <end position="158"/>
    </location>
</feature>
<gene>
    <name evidence="3" type="ORF">E2562_015823</name>
</gene>
<keyword evidence="4" id="KW-1185">Reference proteome</keyword>
<proteinExistence type="predicted"/>
<feature type="transmembrane region" description="Helical" evidence="2">
    <location>
        <begin position="207"/>
        <end position="224"/>
    </location>
</feature>
<organism evidence="3 4">
    <name type="scientific">Oryza meyeriana var. granulata</name>
    <dbReference type="NCBI Taxonomy" id="110450"/>
    <lineage>
        <taxon>Eukaryota</taxon>
        <taxon>Viridiplantae</taxon>
        <taxon>Streptophyta</taxon>
        <taxon>Embryophyta</taxon>
        <taxon>Tracheophyta</taxon>
        <taxon>Spermatophyta</taxon>
        <taxon>Magnoliopsida</taxon>
        <taxon>Liliopsida</taxon>
        <taxon>Poales</taxon>
        <taxon>Poaceae</taxon>
        <taxon>BOP clade</taxon>
        <taxon>Oryzoideae</taxon>
        <taxon>Oryzeae</taxon>
        <taxon>Oryzinae</taxon>
        <taxon>Oryza</taxon>
        <taxon>Oryza meyeriana</taxon>
    </lineage>
</organism>
<keyword evidence="2" id="KW-0472">Membrane</keyword>
<dbReference type="AlphaFoldDB" id="A0A6G1D6C6"/>
<feature type="transmembrane region" description="Helical" evidence="2">
    <location>
        <begin position="50"/>
        <end position="70"/>
    </location>
</feature>
<dbReference type="InterPro" id="IPR011989">
    <property type="entry name" value="ARM-like"/>
</dbReference>
<evidence type="ECO:0000313" key="4">
    <source>
        <dbReference type="Proteomes" id="UP000479710"/>
    </source>
</evidence>
<evidence type="ECO:0000256" key="1">
    <source>
        <dbReference type="SAM" id="MobiDB-lite"/>
    </source>
</evidence>
<comment type="caution">
    <text evidence="3">The sequence shown here is derived from an EMBL/GenBank/DDBJ whole genome shotgun (WGS) entry which is preliminary data.</text>
</comment>